<dbReference type="RefSeq" id="WP_248650640.1">
    <property type="nucleotide sequence ID" value="NZ_CP096659.1"/>
</dbReference>
<proteinExistence type="predicted"/>
<gene>
    <name evidence="2" type="ORF">M0R89_00655</name>
</gene>
<feature type="compositionally biased region" description="Acidic residues" evidence="1">
    <location>
        <begin position="38"/>
        <end position="49"/>
    </location>
</feature>
<dbReference type="Proteomes" id="UP000830729">
    <property type="component" value="Chromosome"/>
</dbReference>
<dbReference type="AlphaFoldDB" id="A0A8U0HU51"/>
<keyword evidence="3" id="KW-1185">Reference proteome</keyword>
<dbReference type="EMBL" id="CP096659">
    <property type="protein sequence ID" value="UPV74595.1"/>
    <property type="molecule type" value="Genomic_DNA"/>
</dbReference>
<accession>A0A8U0HU51</accession>
<name>A0A8U0HU51_9EURY</name>
<evidence type="ECO:0000313" key="2">
    <source>
        <dbReference type="EMBL" id="UPV74595.1"/>
    </source>
</evidence>
<dbReference type="KEGG" id="halx:M0R89_00655"/>
<evidence type="ECO:0000256" key="1">
    <source>
        <dbReference type="SAM" id="MobiDB-lite"/>
    </source>
</evidence>
<evidence type="ECO:0000313" key="3">
    <source>
        <dbReference type="Proteomes" id="UP000830729"/>
    </source>
</evidence>
<sequence>MSDERDLPKYIGDEDDPVRLAFRDERVSSEDGFVMPSGDEDVDDEVVSS</sequence>
<reference evidence="2 3" key="1">
    <citation type="submission" date="2022-04" db="EMBL/GenBank/DDBJ databases">
        <title>Diverse halophilic archaea isolated from saline environments.</title>
        <authorList>
            <person name="Cui H.-L."/>
        </authorList>
    </citation>
    <scope>NUCLEOTIDE SEQUENCE [LARGE SCALE GENOMIC DNA]</scope>
    <source>
        <strain evidence="2 3">XZYJT49</strain>
    </source>
</reference>
<dbReference type="GeneID" id="73043927"/>
<protein>
    <submittedName>
        <fullName evidence="2">Uncharacterized protein</fullName>
    </submittedName>
</protein>
<feature type="region of interest" description="Disordered" evidence="1">
    <location>
        <begin position="28"/>
        <end position="49"/>
    </location>
</feature>
<organism evidence="2 3">
    <name type="scientific">Halorussus limi</name>
    <dbReference type="NCBI Taxonomy" id="2938695"/>
    <lineage>
        <taxon>Archaea</taxon>
        <taxon>Methanobacteriati</taxon>
        <taxon>Methanobacteriota</taxon>
        <taxon>Stenosarchaea group</taxon>
        <taxon>Halobacteria</taxon>
        <taxon>Halobacteriales</taxon>
        <taxon>Haladaptataceae</taxon>
        <taxon>Halorussus</taxon>
    </lineage>
</organism>